<evidence type="ECO:0000313" key="1">
    <source>
        <dbReference type="EMBL" id="SPD74399.1"/>
    </source>
</evidence>
<dbReference type="AlphaFoldDB" id="A0A445MY96"/>
<organism evidence="1">
    <name type="scientific">uncultured Desulfobacterium sp</name>
    <dbReference type="NCBI Taxonomy" id="201089"/>
    <lineage>
        <taxon>Bacteria</taxon>
        <taxon>Pseudomonadati</taxon>
        <taxon>Thermodesulfobacteriota</taxon>
        <taxon>Desulfobacteria</taxon>
        <taxon>Desulfobacterales</taxon>
        <taxon>Desulfobacteriaceae</taxon>
        <taxon>Desulfobacterium</taxon>
        <taxon>environmental samples</taxon>
    </lineage>
</organism>
<dbReference type="EMBL" id="OJIN01000146">
    <property type="protein sequence ID" value="SPD74399.1"/>
    <property type="molecule type" value="Genomic_DNA"/>
</dbReference>
<dbReference type="InterPro" id="IPR006521">
    <property type="entry name" value="Tail_protein_I"/>
</dbReference>
<protein>
    <submittedName>
        <fullName evidence="1">Phage tail protein</fullName>
    </submittedName>
</protein>
<reference evidence="1" key="1">
    <citation type="submission" date="2018-01" db="EMBL/GenBank/DDBJ databases">
        <authorList>
            <person name="Regsiter A."/>
            <person name="William W."/>
        </authorList>
    </citation>
    <scope>NUCLEOTIDE SEQUENCE</scope>
    <source>
        <strain evidence="1">TRIP AH-1</strain>
    </source>
</reference>
<accession>A0A445MY96</accession>
<name>A0A445MY96_9BACT</name>
<gene>
    <name evidence="1" type="ORF">PITCH_A230085</name>
</gene>
<dbReference type="Pfam" id="PF09684">
    <property type="entry name" value="Tail_P2_I"/>
    <property type="match status" value="1"/>
</dbReference>
<proteinExistence type="predicted"/>
<sequence length="523" mass="60224">MSSYFEKKLIDLLPPLYRERDESGDLDAFFKVPAASLDELKVLAERFPEIFDVGRCEERFLPFLGEIVGHRFDPTVDAAAQRRLIREAIEIYRRKGTIPAIGRSLVDIGWEGRIEETFHKALRLNRRSVVGRAKLPGLIYSLGVYRIDSDNLVQGVRDALPFHHPAGTRVFFLQWLYTLLSMESDFEAIIKKVVERVCLGHLHETFVVNHNALNTDYRLTRKNKTWGWWRITDGTTLMQDIERAAVCVSRWHGRSPRFRLNTGNLNIERLPNLWVSERRASFCCEIETKPAVEPGVSFIKLAGQDLNRSRLNRSAQSCRIKFRQKDMLSEAVQDAPDFAGDRRTHRYGKRSRLSHWFRVGHSRLGMDDKVSGAAVGRHLFITAYANSQWSEVSGAWDIVDRWRARRPGFSLNNKALNLAELTDAYVTEARASFEMDVDTGIPRRRRVETLLLNRRRLNHTGLLLSVDRTRPMRLGSMPLNGSGFRKSKPCLRWRYRQRDDHAEATAGFEAAANQYTVTQWPAA</sequence>